<protein>
    <recommendedName>
        <fullName evidence="2 7">ubiquitinyl hydrolase 1</fullName>
        <ecNumber evidence="2 7">3.4.19.12</ecNumber>
    </recommendedName>
</protein>
<dbReference type="EC" id="3.4.19.12" evidence="2 7"/>
<dbReference type="SUPFAM" id="SSF54001">
    <property type="entry name" value="Cysteine proteinases"/>
    <property type="match status" value="1"/>
</dbReference>
<feature type="site" description="Important for enzyme activity" evidence="7">
    <location>
        <position position="312"/>
    </location>
</feature>
<evidence type="ECO:0000313" key="10">
    <source>
        <dbReference type="EMBL" id="KAJ4412794.1"/>
    </source>
</evidence>
<keyword evidence="11" id="KW-1185">Reference proteome</keyword>
<keyword evidence="3 7" id="KW-0645">Protease</keyword>
<organism evidence="10 11">
    <name type="scientific">Didymella pomorum</name>
    <dbReference type="NCBI Taxonomy" id="749634"/>
    <lineage>
        <taxon>Eukaryota</taxon>
        <taxon>Fungi</taxon>
        <taxon>Dikarya</taxon>
        <taxon>Ascomycota</taxon>
        <taxon>Pezizomycotina</taxon>
        <taxon>Dothideomycetes</taxon>
        <taxon>Pleosporomycetidae</taxon>
        <taxon>Pleosporales</taxon>
        <taxon>Pleosporineae</taxon>
        <taxon>Didymellaceae</taxon>
        <taxon>Didymella</taxon>
    </lineage>
</organism>
<dbReference type="OrthoDB" id="1924260at2759"/>
<dbReference type="AlphaFoldDB" id="A0A9W8ZMQ3"/>
<evidence type="ECO:0000256" key="3">
    <source>
        <dbReference type="ARBA" id="ARBA00022670"/>
    </source>
</evidence>
<evidence type="ECO:0000259" key="9">
    <source>
        <dbReference type="PROSITE" id="PS52048"/>
    </source>
</evidence>
<dbReference type="EMBL" id="JAPEVA010000002">
    <property type="protein sequence ID" value="KAJ4412794.1"/>
    <property type="molecule type" value="Genomic_DNA"/>
</dbReference>
<dbReference type="Pfam" id="PF01088">
    <property type="entry name" value="Peptidase_C12"/>
    <property type="match status" value="1"/>
</dbReference>
<gene>
    <name evidence="10" type="ORF">N0V91_000556</name>
</gene>
<dbReference type="InterPro" id="IPR038765">
    <property type="entry name" value="Papain-like_cys_pep_sf"/>
</dbReference>
<sequence length="507" mass="56146">MHSAPDLEVEAAVSAVETTDSTSNGLTKTEGCDDERNGNGAAAAGDTEEPLQASPLPRKRGSVEPGEEPDAKRVKKSSASPQNGEDKSLREDTSEAVNLADSVTKDTWQGFCEIQSEPAYFSAILKDMGVRNIKIEELISVHPEYLLDNPIPRSSYGLIFLYQYRDQGISDQPKDASGHVWFANQLPAQNSCATLGMINILMNNHDVEIGEHLQQFKDFTKDFNPYQRGEAIASFDFVKKIHNSFAKKMDILEADKHLSYKVKRSKRLLNDRKARRKSTDSAATDDSAENHDDDANHFIAFIPVGNEVWMLDGLNYQPINMGSFDPEQGQDWVSIAVDSITAITAGAEEGSYSAFTIGPAKLPSLRKQACLALNHFNSTERRLNEIAPDWKSFTIDEQSAASPQILGIEVQLSLYPTPDTLATTINSEETQDLLERRTRVLQDLDRLSASIVSEMHGDADSERIAAQARFDYAPVIKLWAEMLAANGWLEQNIDRHIEGKAGQKGKK</sequence>
<name>A0A9W8ZMQ3_9PLEO</name>
<dbReference type="InterPro" id="IPR001578">
    <property type="entry name" value="Peptidase_C12_UCH"/>
</dbReference>
<evidence type="ECO:0000256" key="1">
    <source>
        <dbReference type="ARBA" id="ARBA00000707"/>
    </source>
</evidence>
<evidence type="ECO:0000256" key="2">
    <source>
        <dbReference type="ARBA" id="ARBA00012759"/>
    </source>
</evidence>
<dbReference type="PANTHER" id="PTHR10589:SF29">
    <property type="entry name" value="UBIQUITIN CARBOXYL-TERMINAL HYDROLASE"/>
    <property type="match status" value="1"/>
</dbReference>
<evidence type="ECO:0000313" key="11">
    <source>
        <dbReference type="Proteomes" id="UP001140510"/>
    </source>
</evidence>
<feature type="region of interest" description="Disordered" evidence="8">
    <location>
        <begin position="1"/>
        <end position="95"/>
    </location>
</feature>
<accession>A0A9W8ZMQ3</accession>
<feature type="domain" description="UCH catalytic" evidence="9">
    <location>
        <begin position="110"/>
        <end position="359"/>
    </location>
</feature>
<feature type="compositionally biased region" description="Basic and acidic residues" evidence="8">
    <location>
        <begin position="84"/>
        <end position="93"/>
    </location>
</feature>
<evidence type="ECO:0000256" key="4">
    <source>
        <dbReference type="ARBA" id="ARBA00022786"/>
    </source>
</evidence>
<evidence type="ECO:0000256" key="8">
    <source>
        <dbReference type="SAM" id="MobiDB-lite"/>
    </source>
</evidence>
<dbReference type="PANTHER" id="PTHR10589">
    <property type="entry name" value="UBIQUITIN CARBOXYL-TERMINAL HYDROLASE"/>
    <property type="match status" value="1"/>
</dbReference>
<keyword evidence="5 7" id="KW-0378">Hydrolase</keyword>
<feature type="active site" description="Nucleophile" evidence="7">
    <location>
        <position position="192"/>
    </location>
</feature>
<dbReference type="GO" id="GO:0016579">
    <property type="term" value="P:protein deubiquitination"/>
    <property type="evidence" value="ECO:0007669"/>
    <property type="project" value="TreeGrafter"/>
</dbReference>
<evidence type="ECO:0000256" key="7">
    <source>
        <dbReference type="PROSITE-ProRule" id="PRU01393"/>
    </source>
</evidence>
<comment type="similarity">
    <text evidence="7">Belongs to the peptidase C12 family.</text>
</comment>
<proteinExistence type="inferred from homology"/>
<feature type="active site" description="Proton donor" evidence="7">
    <location>
        <position position="297"/>
    </location>
</feature>
<feature type="site" description="Transition state stabilizer" evidence="7">
    <location>
        <position position="185"/>
    </location>
</feature>
<keyword evidence="4 7" id="KW-0833">Ubl conjugation pathway</keyword>
<dbReference type="GO" id="GO:0005737">
    <property type="term" value="C:cytoplasm"/>
    <property type="evidence" value="ECO:0007669"/>
    <property type="project" value="TreeGrafter"/>
</dbReference>
<dbReference type="FunFam" id="3.40.532.10:FF:000010">
    <property type="entry name" value="Ubiquitin carboxyl-terminal hydrolase"/>
    <property type="match status" value="1"/>
</dbReference>
<keyword evidence="6 7" id="KW-0788">Thiol protease</keyword>
<comment type="caution">
    <text evidence="10">The sequence shown here is derived from an EMBL/GenBank/DDBJ whole genome shotgun (WGS) entry which is preliminary data.</text>
</comment>
<feature type="compositionally biased region" description="Polar residues" evidence="8">
    <location>
        <begin position="16"/>
        <end position="27"/>
    </location>
</feature>
<dbReference type="GO" id="GO:0006511">
    <property type="term" value="P:ubiquitin-dependent protein catabolic process"/>
    <property type="evidence" value="ECO:0007669"/>
    <property type="project" value="UniProtKB-UniRule"/>
</dbReference>
<dbReference type="Proteomes" id="UP001140510">
    <property type="component" value="Unassembled WGS sequence"/>
</dbReference>
<comment type="catalytic activity">
    <reaction evidence="1 7">
        <text>Thiol-dependent hydrolysis of ester, thioester, amide, peptide and isopeptide bonds formed by the C-terminal Gly of ubiquitin (a 76-residue protein attached to proteins as an intracellular targeting signal).</text>
        <dbReference type="EC" id="3.4.19.12"/>
    </reaction>
</comment>
<dbReference type="PROSITE" id="PS52048">
    <property type="entry name" value="UCH_DOMAIN"/>
    <property type="match status" value="1"/>
</dbReference>
<dbReference type="GO" id="GO:0004843">
    <property type="term" value="F:cysteine-type deubiquitinase activity"/>
    <property type="evidence" value="ECO:0007669"/>
    <property type="project" value="UniProtKB-UniRule"/>
</dbReference>
<dbReference type="Gene3D" id="3.40.532.10">
    <property type="entry name" value="Peptidase C12, ubiquitin carboxyl-terminal hydrolase"/>
    <property type="match status" value="1"/>
</dbReference>
<dbReference type="InterPro" id="IPR036959">
    <property type="entry name" value="Peptidase_C12_UCH_sf"/>
</dbReference>
<evidence type="ECO:0000256" key="6">
    <source>
        <dbReference type="ARBA" id="ARBA00022807"/>
    </source>
</evidence>
<evidence type="ECO:0000256" key="5">
    <source>
        <dbReference type="ARBA" id="ARBA00022801"/>
    </source>
</evidence>
<reference evidence="10" key="1">
    <citation type="submission" date="2022-10" db="EMBL/GenBank/DDBJ databases">
        <title>Tapping the CABI collections for fungal endophytes: first genome assemblies for Collariella, Neodidymelliopsis, Ascochyta clinopodiicola, Didymella pomorum, Didymosphaeria variabile, Neocosmospora piperis and Neocucurbitaria cava.</title>
        <authorList>
            <person name="Hill R."/>
        </authorList>
    </citation>
    <scope>NUCLEOTIDE SEQUENCE</scope>
    <source>
        <strain evidence="10">IMI 355091</strain>
    </source>
</reference>